<dbReference type="PANTHER" id="PTHR43663:SF1">
    <property type="entry name" value="CHROMATE TRANSPORTER"/>
    <property type="match status" value="1"/>
</dbReference>
<dbReference type="RefSeq" id="WP_020333210.1">
    <property type="nucleotide sequence ID" value="NZ_ATFJ01000003.1"/>
</dbReference>
<gene>
    <name evidence="8" type="ORF">BA890_07065</name>
</gene>
<feature type="transmembrane region" description="Helical" evidence="7">
    <location>
        <begin position="78"/>
        <end position="99"/>
    </location>
</feature>
<comment type="subcellular location">
    <subcellularLocation>
        <location evidence="1">Cell membrane</location>
        <topology evidence="1">Multi-pass membrane protein</topology>
    </subcellularLocation>
</comment>
<comment type="similarity">
    <text evidence="2">Belongs to the chromate ion transporter (CHR) (TC 2.A.51) family.</text>
</comment>
<dbReference type="GO" id="GO:0015109">
    <property type="term" value="F:chromate transmembrane transporter activity"/>
    <property type="evidence" value="ECO:0007669"/>
    <property type="project" value="InterPro"/>
</dbReference>
<feature type="transmembrane region" description="Helical" evidence="7">
    <location>
        <begin position="106"/>
        <end position="124"/>
    </location>
</feature>
<evidence type="ECO:0000256" key="2">
    <source>
        <dbReference type="ARBA" id="ARBA00005262"/>
    </source>
</evidence>
<keyword evidence="3" id="KW-1003">Cell membrane</keyword>
<keyword evidence="4 7" id="KW-0812">Transmembrane</keyword>
<name>A0AAN0Y2K4_VIBNA</name>
<dbReference type="KEGG" id="vna:PN96_06285"/>
<dbReference type="Pfam" id="PF02417">
    <property type="entry name" value="Chromate_transp"/>
    <property type="match status" value="1"/>
</dbReference>
<evidence type="ECO:0000313" key="9">
    <source>
        <dbReference type="Proteomes" id="UP000092741"/>
    </source>
</evidence>
<evidence type="ECO:0000256" key="1">
    <source>
        <dbReference type="ARBA" id="ARBA00004651"/>
    </source>
</evidence>
<dbReference type="AlphaFoldDB" id="A0AAN0Y2K4"/>
<keyword evidence="9" id="KW-1185">Reference proteome</keyword>
<evidence type="ECO:0000256" key="3">
    <source>
        <dbReference type="ARBA" id="ARBA00022475"/>
    </source>
</evidence>
<dbReference type="InterPro" id="IPR052518">
    <property type="entry name" value="CHR_Transporter"/>
</dbReference>
<dbReference type="InterPro" id="IPR003370">
    <property type="entry name" value="Chromate_transpt"/>
</dbReference>
<evidence type="ECO:0000256" key="6">
    <source>
        <dbReference type="ARBA" id="ARBA00023136"/>
    </source>
</evidence>
<dbReference type="Proteomes" id="UP000092741">
    <property type="component" value="Chromosome 1"/>
</dbReference>
<dbReference type="GeneID" id="70912392"/>
<evidence type="ECO:0000256" key="5">
    <source>
        <dbReference type="ARBA" id="ARBA00022989"/>
    </source>
</evidence>
<accession>A0AAN0Y2K4</accession>
<organism evidence="8 9">
    <name type="scientific">Vibrio natriegens NBRC 15636 = ATCC 14048 = DSM 759</name>
    <dbReference type="NCBI Taxonomy" id="1219067"/>
    <lineage>
        <taxon>Bacteria</taxon>
        <taxon>Pseudomonadati</taxon>
        <taxon>Pseudomonadota</taxon>
        <taxon>Gammaproteobacteria</taxon>
        <taxon>Vibrionales</taxon>
        <taxon>Vibrionaceae</taxon>
        <taxon>Vibrio</taxon>
    </lineage>
</organism>
<feature type="transmembrane region" description="Helical" evidence="7">
    <location>
        <begin position="144"/>
        <end position="174"/>
    </location>
</feature>
<keyword evidence="5 7" id="KW-1133">Transmembrane helix</keyword>
<evidence type="ECO:0000256" key="4">
    <source>
        <dbReference type="ARBA" id="ARBA00022692"/>
    </source>
</evidence>
<sequence>MKTQRDLASAFFRIGLFGFGGGPTMIPLVHKEVVDNYKWMTDDEFANVLAIGNTLPGPIATKMAGYIGYKVGGKIGCINAVIMTIIPLIIVMIAGLGLLNEYRDKPWVAGMAQGVLPVVSWMMAKLTYDFLLKGYKSLGAIATGIGIALSILFIVVLGVHPGLVVAAVLLAVLVKPDPKPSAAEQSLKPENKKG</sequence>
<evidence type="ECO:0000313" key="8">
    <source>
        <dbReference type="EMBL" id="ANQ12534.1"/>
    </source>
</evidence>
<dbReference type="PANTHER" id="PTHR43663">
    <property type="entry name" value="CHROMATE TRANSPORT PROTEIN-RELATED"/>
    <property type="match status" value="1"/>
</dbReference>
<proteinExistence type="inferred from homology"/>
<protein>
    <submittedName>
        <fullName evidence="8">Chromate transporter</fullName>
    </submittedName>
</protein>
<dbReference type="GO" id="GO:0005886">
    <property type="term" value="C:plasma membrane"/>
    <property type="evidence" value="ECO:0007669"/>
    <property type="project" value="UniProtKB-SubCell"/>
</dbReference>
<dbReference type="EMBL" id="CP016345">
    <property type="protein sequence ID" value="ANQ12534.1"/>
    <property type="molecule type" value="Genomic_DNA"/>
</dbReference>
<keyword evidence="6 7" id="KW-0472">Membrane</keyword>
<reference evidence="8 9" key="1">
    <citation type="submission" date="2016-07" db="EMBL/GenBank/DDBJ databases">
        <title>Developing Vibrio natriegens as a novel, fast-growing host for biotechnology.</title>
        <authorList>
            <person name="Weinstock M.T."/>
            <person name="Hesek E.D."/>
            <person name="Wilson C.M."/>
            <person name="Gibson D.G."/>
        </authorList>
    </citation>
    <scope>NUCLEOTIDE SEQUENCE [LARGE SCALE GENOMIC DNA]</scope>
    <source>
        <strain evidence="8 9">ATCC 14048</strain>
    </source>
</reference>
<evidence type="ECO:0000256" key="7">
    <source>
        <dbReference type="SAM" id="Phobius"/>
    </source>
</evidence>